<dbReference type="InterPro" id="IPR042111">
    <property type="entry name" value="Adenylosuccinate_synth_dom3"/>
</dbReference>
<feature type="binding site" evidence="8">
    <location>
        <position position="43"/>
    </location>
    <ligand>
        <name>Mg(2+)</name>
        <dbReference type="ChEBI" id="CHEBI:18420"/>
    </ligand>
</feature>
<dbReference type="NCBIfam" id="NF002223">
    <property type="entry name" value="PRK01117.1"/>
    <property type="match status" value="1"/>
</dbReference>
<dbReference type="UniPathway" id="UPA00075">
    <property type="reaction ID" value="UER00335"/>
</dbReference>
<dbReference type="OrthoDB" id="9807553at2"/>
<proteinExistence type="inferred from homology"/>
<dbReference type="Pfam" id="PF00709">
    <property type="entry name" value="Adenylsucc_synt"/>
    <property type="match status" value="1"/>
</dbReference>
<evidence type="ECO:0000256" key="9">
    <source>
        <dbReference type="PROSITE-ProRule" id="PRU10134"/>
    </source>
</evidence>
<name>A0A4V2YQL2_9ACTN</name>
<dbReference type="EC" id="6.3.4.4" evidence="8 10"/>
<feature type="binding site" description="in other chain" evidence="8">
    <location>
        <position position="226"/>
    </location>
    <ligand>
        <name>IMP</name>
        <dbReference type="ChEBI" id="CHEBI:58053"/>
        <note>ligand shared between dimeric partners</note>
    </ligand>
</feature>
<evidence type="ECO:0000256" key="2">
    <source>
        <dbReference type="ARBA" id="ARBA00022598"/>
    </source>
</evidence>
<feature type="binding site" description="in other chain" evidence="8">
    <location>
        <position position="131"/>
    </location>
    <ligand>
        <name>IMP</name>
        <dbReference type="ChEBI" id="CHEBI:58053"/>
        <note>ligand shared between dimeric partners</note>
    </ligand>
</feature>
<feature type="binding site" description="in other chain" evidence="8">
    <location>
        <begin position="13"/>
        <end position="16"/>
    </location>
    <ligand>
        <name>IMP</name>
        <dbReference type="ChEBI" id="CHEBI:58053"/>
        <note>ligand shared between dimeric partners</note>
    </ligand>
</feature>
<dbReference type="FunFam" id="1.10.300.10:FF:000001">
    <property type="entry name" value="Adenylosuccinate synthetase"/>
    <property type="match status" value="1"/>
</dbReference>
<dbReference type="InterPro" id="IPR018220">
    <property type="entry name" value="Adenylosuccin_syn_GTP-bd"/>
</dbReference>
<keyword evidence="4 8" id="KW-0547">Nucleotide-binding</keyword>
<evidence type="ECO:0000256" key="10">
    <source>
        <dbReference type="RuleBase" id="RU000520"/>
    </source>
</evidence>
<evidence type="ECO:0000313" key="12">
    <source>
        <dbReference type="Proteomes" id="UP000295124"/>
    </source>
</evidence>
<feature type="binding site" evidence="8">
    <location>
        <position position="145"/>
    </location>
    <ligand>
        <name>IMP</name>
        <dbReference type="ChEBI" id="CHEBI:58053"/>
        <note>ligand shared between dimeric partners</note>
    </ligand>
</feature>
<gene>
    <name evidence="8" type="primary">purA</name>
    <name evidence="11" type="ORF">E1263_03505</name>
</gene>
<keyword evidence="5 8" id="KW-0658">Purine biosynthesis</keyword>
<accession>A0A4V2YQL2</accession>
<dbReference type="GO" id="GO:0005737">
    <property type="term" value="C:cytoplasm"/>
    <property type="evidence" value="ECO:0007669"/>
    <property type="project" value="UniProtKB-SubCell"/>
</dbReference>
<dbReference type="PANTHER" id="PTHR11846">
    <property type="entry name" value="ADENYLOSUCCINATE SYNTHETASE"/>
    <property type="match status" value="1"/>
</dbReference>
<dbReference type="InterPro" id="IPR042109">
    <property type="entry name" value="Adenylosuccinate_synth_dom1"/>
</dbReference>
<comment type="cofactor">
    <cofactor evidence="8">
        <name>Mg(2+)</name>
        <dbReference type="ChEBI" id="CHEBI:18420"/>
    </cofactor>
    <text evidence="8">Binds 1 Mg(2+) ion per subunit.</text>
</comment>
<comment type="subcellular location">
    <subcellularLocation>
        <location evidence="8">Cytoplasm</location>
    </subcellularLocation>
</comment>
<evidence type="ECO:0000256" key="5">
    <source>
        <dbReference type="ARBA" id="ARBA00022755"/>
    </source>
</evidence>
<evidence type="ECO:0000256" key="7">
    <source>
        <dbReference type="ARBA" id="ARBA00023134"/>
    </source>
</evidence>
<dbReference type="NCBIfam" id="TIGR00184">
    <property type="entry name" value="purA"/>
    <property type="match status" value="1"/>
</dbReference>
<feature type="binding site" evidence="8">
    <location>
        <position position="307"/>
    </location>
    <ligand>
        <name>GTP</name>
        <dbReference type="ChEBI" id="CHEBI:37565"/>
    </ligand>
</feature>
<dbReference type="FunFam" id="3.90.170.10:FF:000001">
    <property type="entry name" value="Adenylosuccinate synthetase"/>
    <property type="match status" value="1"/>
</dbReference>
<dbReference type="Gene3D" id="3.40.440.10">
    <property type="entry name" value="Adenylosuccinate Synthetase, subunit A, domain 1"/>
    <property type="match status" value="1"/>
</dbReference>
<feature type="binding site" evidence="8">
    <location>
        <begin position="333"/>
        <end position="335"/>
    </location>
    <ligand>
        <name>GTP</name>
        <dbReference type="ChEBI" id="CHEBI:37565"/>
    </ligand>
</feature>
<keyword evidence="2 8" id="KW-0436">Ligase</keyword>
<comment type="caution">
    <text evidence="11">The sequence shown here is derived from an EMBL/GenBank/DDBJ whole genome shotgun (WGS) entry which is preliminary data.</text>
</comment>
<dbReference type="GO" id="GO:0004019">
    <property type="term" value="F:adenylosuccinate synthase activity"/>
    <property type="evidence" value="ECO:0007669"/>
    <property type="project" value="UniProtKB-UniRule"/>
</dbReference>
<protein>
    <recommendedName>
        <fullName evidence="8 10">Adenylosuccinate synthetase</fullName>
        <shortName evidence="8">AMPSase</shortName>
        <shortName evidence="8">AdSS</shortName>
        <ecNumber evidence="8 10">6.3.4.4</ecNumber>
    </recommendedName>
    <alternativeName>
        <fullName evidence="8">IMP--aspartate ligase</fullName>
    </alternativeName>
</protein>
<sequence length="426" mass="46234">MPAIVLVGAQWGDEGKGKATDLLGNTGAVIDYVVKFNGGNNAGHTVVIGTEKYALHLLPSGILTPGVTPVIGNGVVVDLGVLFEELEALEARGVDTSRLVVSASAHLIPPYNRTLDKVAERFLGSRKIGTTGRGIGPTYADKMNRIGIRVQDLYDEKILEQKVSAALEQKNHLLVKVYNRRAVEIREVLDELLGYADRLRPMVADTSLLLNKALDDGKTVLMEAGQATLLDVDHGTYPFVTSSNAISAGACTGTGIPPTRIDRVMAVVKAYTTRVGEGPFPTELLDADGEWLRQQGFEFGTTTGRPRRCGWYDTVIARYAARVNGVSDFVLTKLDTLTGRDKIPVCVAYDVNGVRHEEMPMTQTDFHHATPIYEEFDGWSEDITGCRSFEDLPKAAQTYVRAVESLSGARISAVGVGPERSQMVQL</sequence>
<dbReference type="InterPro" id="IPR001114">
    <property type="entry name" value="Adenylosuccinate_synthetase"/>
</dbReference>
<keyword evidence="7 8" id="KW-0342">GTP-binding</keyword>
<evidence type="ECO:0000256" key="1">
    <source>
        <dbReference type="ARBA" id="ARBA00011738"/>
    </source>
</evidence>
<dbReference type="GO" id="GO:0005525">
    <property type="term" value="F:GTP binding"/>
    <property type="evidence" value="ECO:0007669"/>
    <property type="project" value="UniProtKB-UniRule"/>
</dbReference>
<feature type="binding site" description="in other chain" evidence="8">
    <location>
        <position position="305"/>
    </location>
    <ligand>
        <name>IMP</name>
        <dbReference type="ChEBI" id="CHEBI:58053"/>
        <note>ligand shared between dimeric partners</note>
    </ligand>
</feature>
<dbReference type="CDD" id="cd03108">
    <property type="entry name" value="AdSS"/>
    <property type="match status" value="1"/>
</dbReference>
<dbReference type="SUPFAM" id="SSF52540">
    <property type="entry name" value="P-loop containing nucleoside triphosphate hydrolases"/>
    <property type="match status" value="1"/>
</dbReference>
<organism evidence="11 12">
    <name type="scientific">Kribbella antibiotica</name>
    <dbReference type="NCBI Taxonomy" id="190195"/>
    <lineage>
        <taxon>Bacteria</taxon>
        <taxon>Bacillati</taxon>
        <taxon>Actinomycetota</taxon>
        <taxon>Actinomycetes</taxon>
        <taxon>Propionibacteriales</taxon>
        <taxon>Kribbellaceae</taxon>
        <taxon>Kribbella</taxon>
    </lineage>
</organism>
<keyword evidence="6 8" id="KW-0460">Magnesium</keyword>
<dbReference type="PROSITE" id="PS00513">
    <property type="entry name" value="ADENYLOSUCCIN_SYN_2"/>
    <property type="match status" value="1"/>
</dbReference>
<feature type="active site" description="Proton donor" evidence="8">
    <location>
        <position position="44"/>
    </location>
</feature>
<evidence type="ECO:0000256" key="6">
    <source>
        <dbReference type="ARBA" id="ARBA00022842"/>
    </source>
</evidence>
<dbReference type="Gene3D" id="1.10.300.10">
    <property type="entry name" value="Adenylosuccinate Synthetase, subunit A, domain 2"/>
    <property type="match status" value="1"/>
</dbReference>
<dbReference type="PANTHER" id="PTHR11846:SF0">
    <property type="entry name" value="ADENYLOSUCCINATE SYNTHETASE"/>
    <property type="match status" value="1"/>
</dbReference>
<dbReference type="GO" id="GO:0046040">
    <property type="term" value="P:IMP metabolic process"/>
    <property type="evidence" value="ECO:0007669"/>
    <property type="project" value="TreeGrafter"/>
</dbReference>
<evidence type="ECO:0000313" key="11">
    <source>
        <dbReference type="EMBL" id="TDD62517.1"/>
    </source>
</evidence>
<dbReference type="InterPro" id="IPR033128">
    <property type="entry name" value="Adenylosuccin_syn_Lys_AS"/>
</dbReference>
<dbReference type="EMBL" id="SMKX01000006">
    <property type="protein sequence ID" value="TDD62517.1"/>
    <property type="molecule type" value="Genomic_DNA"/>
</dbReference>
<dbReference type="PROSITE" id="PS01266">
    <property type="entry name" value="ADENYLOSUCCIN_SYN_1"/>
    <property type="match status" value="1"/>
</dbReference>
<evidence type="ECO:0000256" key="3">
    <source>
        <dbReference type="ARBA" id="ARBA00022723"/>
    </source>
</evidence>
<feature type="binding site" evidence="8">
    <location>
        <begin position="301"/>
        <end position="307"/>
    </location>
    <ligand>
        <name>substrate</name>
    </ligand>
</feature>
<keyword evidence="3 8" id="KW-0479">Metal-binding</keyword>
<evidence type="ECO:0000256" key="8">
    <source>
        <dbReference type="HAMAP-Rule" id="MF_00011"/>
    </source>
</evidence>
<dbReference type="RefSeq" id="WP_132165270.1">
    <property type="nucleotide sequence ID" value="NZ_SMKX01000006.1"/>
</dbReference>
<comment type="subunit">
    <text evidence="1 8">Homodimer.</text>
</comment>
<feature type="active site" description="Proton acceptor" evidence="8">
    <location>
        <position position="13"/>
    </location>
</feature>
<dbReference type="Gene3D" id="3.90.170.10">
    <property type="entry name" value="Adenylosuccinate Synthetase, subunit A, domain 3"/>
    <property type="match status" value="1"/>
</dbReference>
<keyword evidence="12" id="KW-1185">Reference proteome</keyword>
<feature type="binding site" evidence="8">
    <location>
        <position position="13"/>
    </location>
    <ligand>
        <name>Mg(2+)</name>
        <dbReference type="ChEBI" id="CHEBI:18420"/>
    </ligand>
</feature>
<feature type="binding site" description="in other chain" evidence="8">
    <location>
        <position position="241"/>
    </location>
    <ligand>
        <name>IMP</name>
        <dbReference type="ChEBI" id="CHEBI:58053"/>
        <note>ligand shared between dimeric partners</note>
    </ligand>
</feature>
<dbReference type="InterPro" id="IPR042110">
    <property type="entry name" value="Adenylosuccinate_synth_dom2"/>
</dbReference>
<dbReference type="GO" id="GO:0000287">
    <property type="term" value="F:magnesium ion binding"/>
    <property type="evidence" value="ECO:0007669"/>
    <property type="project" value="UniProtKB-UniRule"/>
</dbReference>
<feature type="binding site" evidence="8">
    <location>
        <begin position="43"/>
        <end position="45"/>
    </location>
    <ligand>
        <name>GTP</name>
        <dbReference type="ChEBI" id="CHEBI:37565"/>
    </ligand>
</feature>
<comment type="pathway">
    <text evidence="8 10">Purine metabolism; AMP biosynthesis via de novo pathway; AMP from IMP: step 1/2.</text>
</comment>
<feature type="binding site" evidence="8">
    <location>
        <begin position="12"/>
        <end position="18"/>
    </location>
    <ligand>
        <name>GTP</name>
        <dbReference type="ChEBI" id="CHEBI:37565"/>
    </ligand>
</feature>
<dbReference type="HAMAP" id="MF_00011">
    <property type="entry name" value="Adenylosucc_synth"/>
    <property type="match status" value="1"/>
</dbReference>
<dbReference type="Proteomes" id="UP000295124">
    <property type="component" value="Unassembled WGS sequence"/>
</dbReference>
<dbReference type="InterPro" id="IPR027417">
    <property type="entry name" value="P-loop_NTPase"/>
</dbReference>
<keyword evidence="8" id="KW-0963">Cytoplasm</keyword>
<evidence type="ECO:0000256" key="4">
    <source>
        <dbReference type="ARBA" id="ARBA00022741"/>
    </source>
</evidence>
<comment type="catalytic activity">
    <reaction evidence="8 10">
        <text>IMP + L-aspartate + GTP = N(6)-(1,2-dicarboxyethyl)-AMP + GDP + phosphate + 2 H(+)</text>
        <dbReference type="Rhea" id="RHEA:15753"/>
        <dbReference type="ChEBI" id="CHEBI:15378"/>
        <dbReference type="ChEBI" id="CHEBI:29991"/>
        <dbReference type="ChEBI" id="CHEBI:37565"/>
        <dbReference type="ChEBI" id="CHEBI:43474"/>
        <dbReference type="ChEBI" id="CHEBI:57567"/>
        <dbReference type="ChEBI" id="CHEBI:58053"/>
        <dbReference type="ChEBI" id="CHEBI:58189"/>
        <dbReference type="EC" id="6.3.4.4"/>
    </reaction>
</comment>
<feature type="binding site" description="in other chain" evidence="8">
    <location>
        <begin position="41"/>
        <end position="44"/>
    </location>
    <ligand>
        <name>IMP</name>
        <dbReference type="ChEBI" id="CHEBI:58053"/>
        <note>ligand shared between dimeric partners</note>
    </ligand>
</feature>
<dbReference type="GO" id="GO:0044208">
    <property type="term" value="P:'de novo' AMP biosynthetic process"/>
    <property type="evidence" value="ECO:0007669"/>
    <property type="project" value="UniProtKB-UniRule"/>
</dbReference>
<reference evidence="11 12" key="1">
    <citation type="submission" date="2019-03" db="EMBL/GenBank/DDBJ databases">
        <title>Draft genome sequences of novel Actinobacteria.</title>
        <authorList>
            <person name="Sahin N."/>
            <person name="Ay H."/>
            <person name="Saygin H."/>
        </authorList>
    </citation>
    <scope>NUCLEOTIDE SEQUENCE [LARGE SCALE GENOMIC DNA]</scope>
    <source>
        <strain evidence="11 12">JCM 13523</strain>
    </source>
</reference>
<feature type="active site" evidence="9">
    <location>
        <position position="142"/>
    </location>
</feature>
<comment type="similarity">
    <text evidence="8 10">Belongs to the adenylosuccinate synthetase family.</text>
</comment>
<dbReference type="AlphaFoldDB" id="A0A4V2YQL2"/>
<feature type="binding site" evidence="8">
    <location>
        <begin position="415"/>
        <end position="417"/>
    </location>
    <ligand>
        <name>GTP</name>
        <dbReference type="ChEBI" id="CHEBI:37565"/>
    </ligand>
</feature>
<dbReference type="SMART" id="SM00788">
    <property type="entry name" value="Adenylsucc_synt"/>
    <property type="match status" value="1"/>
</dbReference>
<comment type="function">
    <text evidence="8">Plays an important role in the de novo pathway of purine nucleotide biosynthesis. Catalyzes the first committed step in the biosynthesis of AMP from IMP.</text>
</comment>